<reference evidence="2" key="2">
    <citation type="submission" date="2020-05" db="UniProtKB">
        <authorList>
            <consortium name="EnsemblMetazoa"/>
        </authorList>
    </citation>
    <scope>IDENTIFICATION</scope>
    <source>
        <strain evidence="2">wikel</strain>
    </source>
</reference>
<dbReference type="EMBL" id="ABJB011047623">
    <property type="status" value="NOT_ANNOTATED_CDS"/>
    <property type="molecule type" value="Genomic_DNA"/>
</dbReference>
<protein>
    <submittedName>
        <fullName evidence="1 2">Uncharacterized protein</fullName>
    </submittedName>
</protein>
<dbReference type="Proteomes" id="UP000001555">
    <property type="component" value="Unassembled WGS sequence"/>
</dbReference>
<dbReference type="VEuPathDB" id="VectorBase:ISCW018076"/>
<organism>
    <name type="scientific">Ixodes scapularis</name>
    <name type="common">Black-legged tick</name>
    <name type="synonym">Deer tick</name>
    <dbReference type="NCBI Taxonomy" id="6945"/>
    <lineage>
        <taxon>Eukaryota</taxon>
        <taxon>Metazoa</taxon>
        <taxon>Ecdysozoa</taxon>
        <taxon>Arthropoda</taxon>
        <taxon>Chelicerata</taxon>
        <taxon>Arachnida</taxon>
        <taxon>Acari</taxon>
        <taxon>Parasitiformes</taxon>
        <taxon>Ixodida</taxon>
        <taxon>Ixodoidea</taxon>
        <taxon>Ixodidae</taxon>
        <taxon>Ixodinae</taxon>
        <taxon>Ixodes</taxon>
    </lineage>
</organism>
<name>B7PEF2_IXOSC</name>
<accession>B7PEF2</accession>
<evidence type="ECO:0000313" key="1">
    <source>
        <dbReference type="EMBL" id="EEC04974.1"/>
    </source>
</evidence>
<evidence type="ECO:0000313" key="3">
    <source>
        <dbReference type="Proteomes" id="UP000001555"/>
    </source>
</evidence>
<keyword evidence="3" id="KW-1185">Reference proteome</keyword>
<dbReference type="InParanoid" id="B7PEF2"/>
<dbReference type="HOGENOM" id="CLU_1210957_0_0_1"/>
<dbReference type="STRING" id="6945.B7PEF2"/>
<dbReference type="EMBL" id="DS695319">
    <property type="protein sequence ID" value="EEC04974.1"/>
    <property type="molecule type" value="Genomic_DNA"/>
</dbReference>
<proteinExistence type="predicted"/>
<dbReference type="AlphaFoldDB" id="B7PEF2"/>
<sequence>MTIARCVATDGRQQAASGQGKPGAPPERIRSAEAVLRRKLVHQRRLRTLHKTAMATAAREDLCQGGPCPYLSEEDIRLQERMRKRRCFADQELLQALAALSQPFPLPLFPTLPPPPEDLLRHHFRFLTCRPLPAMPETATAAATARLATQPAVLTSPLMSGLDSTNPFLWIPATHRHVTQEVNFVPLGKSDVPEDKCEEKEAAEEAGRVGGCARKPILSFSVEAIMGIK</sequence>
<dbReference type="VEuPathDB" id="VectorBase:ISCI018076"/>
<evidence type="ECO:0000313" key="2">
    <source>
        <dbReference type="EnsemblMetazoa" id="ISCW018076-PA"/>
    </source>
</evidence>
<reference evidence="1 3" key="1">
    <citation type="submission" date="2008-03" db="EMBL/GenBank/DDBJ databases">
        <title>Annotation of Ixodes scapularis.</title>
        <authorList>
            <consortium name="Ixodes scapularis Genome Project Consortium"/>
            <person name="Caler E."/>
            <person name="Hannick L.I."/>
            <person name="Bidwell S."/>
            <person name="Joardar V."/>
            <person name="Thiagarajan M."/>
            <person name="Amedeo P."/>
            <person name="Galinsky K.J."/>
            <person name="Schobel S."/>
            <person name="Inman J."/>
            <person name="Hostetler J."/>
            <person name="Miller J."/>
            <person name="Hammond M."/>
            <person name="Megy K."/>
            <person name="Lawson D."/>
            <person name="Kodira C."/>
            <person name="Sutton G."/>
            <person name="Meyer J."/>
            <person name="Hill C.A."/>
            <person name="Birren B."/>
            <person name="Nene V."/>
            <person name="Collins F."/>
            <person name="Alarcon-Chaidez F."/>
            <person name="Wikel S."/>
            <person name="Strausberg R."/>
        </authorList>
    </citation>
    <scope>NUCLEOTIDE SEQUENCE [LARGE SCALE GENOMIC DNA]</scope>
    <source>
        <strain evidence="3">Wikel</strain>
        <strain evidence="1">Wikel colony</strain>
    </source>
</reference>
<dbReference type="PaxDb" id="6945-B7PEF2"/>
<gene>
    <name evidence="1" type="ORF">IscW_ISCW018076</name>
</gene>
<dbReference type="EMBL" id="ABJB010306815">
    <property type="status" value="NOT_ANNOTATED_CDS"/>
    <property type="molecule type" value="Genomic_DNA"/>
</dbReference>
<dbReference type="EnsemblMetazoa" id="ISCW018076-RA">
    <property type="protein sequence ID" value="ISCW018076-PA"/>
    <property type="gene ID" value="ISCW018076"/>
</dbReference>